<evidence type="ECO:0000256" key="7">
    <source>
        <dbReference type="SAM" id="MobiDB-lite"/>
    </source>
</evidence>
<dbReference type="Pfam" id="PF11700">
    <property type="entry name" value="ATG22"/>
    <property type="match status" value="1"/>
</dbReference>
<comment type="subcellular location">
    <subcellularLocation>
        <location evidence="1">Endomembrane system</location>
        <topology evidence="1">Multi-pass membrane protein</topology>
    </subcellularLocation>
</comment>
<keyword evidence="5 8" id="KW-1133">Transmembrane helix</keyword>
<feature type="transmembrane region" description="Helical" evidence="8">
    <location>
        <begin position="364"/>
        <end position="381"/>
    </location>
</feature>
<feature type="compositionally biased region" description="Polar residues" evidence="7">
    <location>
        <begin position="1"/>
        <end position="12"/>
    </location>
</feature>
<keyword evidence="10" id="KW-1185">Reference proteome</keyword>
<feature type="transmembrane region" description="Helical" evidence="8">
    <location>
        <begin position="240"/>
        <end position="260"/>
    </location>
</feature>
<feature type="compositionally biased region" description="Acidic residues" evidence="7">
    <location>
        <begin position="36"/>
        <end position="46"/>
    </location>
</feature>
<feature type="transmembrane region" description="Helical" evidence="8">
    <location>
        <begin position="487"/>
        <end position="505"/>
    </location>
</feature>
<dbReference type="CDD" id="cd06174">
    <property type="entry name" value="MFS"/>
    <property type="match status" value="1"/>
</dbReference>
<feature type="transmembrane region" description="Helical" evidence="8">
    <location>
        <begin position="139"/>
        <end position="162"/>
    </location>
</feature>
<protein>
    <submittedName>
        <fullName evidence="9">Vacuole effluxer Atg22 like</fullName>
    </submittedName>
</protein>
<dbReference type="SUPFAM" id="SSF103473">
    <property type="entry name" value="MFS general substrate transporter"/>
    <property type="match status" value="1"/>
</dbReference>
<evidence type="ECO:0000256" key="2">
    <source>
        <dbReference type="ARBA" id="ARBA00006978"/>
    </source>
</evidence>
<evidence type="ECO:0000256" key="6">
    <source>
        <dbReference type="ARBA" id="ARBA00023136"/>
    </source>
</evidence>
<dbReference type="GO" id="GO:0012505">
    <property type="term" value="C:endomembrane system"/>
    <property type="evidence" value="ECO:0007669"/>
    <property type="project" value="UniProtKB-SubCell"/>
</dbReference>
<dbReference type="PANTHER" id="PTHR23519">
    <property type="entry name" value="AUTOPHAGY-RELATED PROTEIN 22"/>
    <property type="match status" value="1"/>
</dbReference>
<keyword evidence="6 8" id="KW-0472">Membrane</keyword>
<feature type="transmembrane region" description="Helical" evidence="8">
    <location>
        <begin position="266"/>
        <end position="287"/>
    </location>
</feature>
<dbReference type="InterPro" id="IPR024671">
    <property type="entry name" value="Atg22-like"/>
</dbReference>
<evidence type="ECO:0000256" key="5">
    <source>
        <dbReference type="ARBA" id="ARBA00022989"/>
    </source>
</evidence>
<evidence type="ECO:0000256" key="1">
    <source>
        <dbReference type="ARBA" id="ARBA00004127"/>
    </source>
</evidence>
<dbReference type="EMBL" id="CAICTM010000289">
    <property type="protein sequence ID" value="CAB9507044.1"/>
    <property type="molecule type" value="Genomic_DNA"/>
</dbReference>
<dbReference type="InterPro" id="IPR050495">
    <property type="entry name" value="ATG22/LtaA_families"/>
</dbReference>
<gene>
    <name evidence="9" type="ORF">SEMRO_290_G109240.1</name>
</gene>
<dbReference type="Proteomes" id="UP001153069">
    <property type="component" value="Unassembled WGS sequence"/>
</dbReference>
<proteinExistence type="inferred from homology"/>
<reference evidence="9" key="1">
    <citation type="submission" date="2020-06" db="EMBL/GenBank/DDBJ databases">
        <authorList>
            <consortium name="Plant Systems Biology data submission"/>
        </authorList>
    </citation>
    <scope>NUCLEOTIDE SEQUENCE</scope>
    <source>
        <strain evidence="9">D6</strain>
    </source>
</reference>
<evidence type="ECO:0000313" key="9">
    <source>
        <dbReference type="EMBL" id="CAB9507044.1"/>
    </source>
</evidence>
<keyword evidence="4 8" id="KW-0812">Transmembrane</keyword>
<accession>A0A9N8DU18</accession>
<name>A0A9N8DU18_9STRA</name>
<evidence type="ECO:0000256" key="3">
    <source>
        <dbReference type="ARBA" id="ARBA00022448"/>
    </source>
</evidence>
<feature type="compositionally biased region" description="Polar residues" evidence="7">
    <location>
        <begin position="531"/>
        <end position="556"/>
    </location>
</feature>
<dbReference type="OrthoDB" id="44491at2759"/>
<dbReference type="InterPro" id="IPR036259">
    <property type="entry name" value="MFS_trans_sf"/>
</dbReference>
<evidence type="ECO:0000313" key="10">
    <source>
        <dbReference type="Proteomes" id="UP001153069"/>
    </source>
</evidence>
<evidence type="ECO:0000256" key="4">
    <source>
        <dbReference type="ARBA" id="ARBA00022692"/>
    </source>
</evidence>
<feature type="transmembrane region" description="Helical" evidence="8">
    <location>
        <begin position="169"/>
        <end position="188"/>
    </location>
</feature>
<feature type="transmembrane region" description="Helical" evidence="8">
    <location>
        <begin position="194"/>
        <end position="219"/>
    </location>
</feature>
<feature type="transmembrane region" description="Helical" evidence="8">
    <location>
        <begin position="393"/>
        <end position="414"/>
    </location>
</feature>
<feature type="transmembrane region" description="Helical" evidence="8">
    <location>
        <begin position="328"/>
        <end position="352"/>
    </location>
</feature>
<organism evidence="9 10">
    <name type="scientific">Seminavis robusta</name>
    <dbReference type="NCBI Taxonomy" id="568900"/>
    <lineage>
        <taxon>Eukaryota</taxon>
        <taxon>Sar</taxon>
        <taxon>Stramenopiles</taxon>
        <taxon>Ochrophyta</taxon>
        <taxon>Bacillariophyta</taxon>
        <taxon>Bacillariophyceae</taxon>
        <taxon>Bacillariophycidae</taxon>
        <taxon>Naviculales</taxon>
        <taxon>Naviculaceae</taxon>
        <taxon>Seminavis</taxon>
    </lineage>
</organism>
<dbReference type="PANTHER" id="PTHR23519:SF1">
    <property type="entry name" value="AUTOPHAGY-RELATED PROTEIN 22"/>
    <property type="match status" value="1"/>
</dbReference>
<comment type="caution">
    <text evidence="9">The sequence shown here is derived from an EMBL/GenBank/DDBJ whole genome shotgun (WGS) entry which is preliminary data.</text>
</comment>
<feature type="region of interest" description="Disordered" evidence="7">
    <location>
        <begin position="523"/>
        <end position="556"/>
    </location>
</feature>
<feature type="transmembrane region" description="Helical" evidence="8">
    <location>
        <begin position="420"/>
        <end position="438"/>
    </location>
</feature>
<evidence type="ECO:0000256" key="8">
    <source>
        <dbReference type="SAM" id="Phobius"/>
    </source>
</evidence>
<dbReference type="Gene3D" id="1.20.1250.20">
    <property type="entry name" value="MFS general substrate transporter like domains"/>
    <property type="match status" value="2"/>
</dbReference>
<feature type="region of interest" description="Disordered" evidence="7">
    <location>
        <begin position="1"/>
        <end position="56"/>
    </location>
</feature>
<keyword evidence="3" id="KW-0813">Transport</keyword>
<comment type="similarity">
    <text evidence="2">Belongs to the ATG22 family.</text>
</comment>
<dbReference type="AlphaFoldDB" id="A0A9N8DU18"/>
<sequence>MSTSFKVNSTSLKEPEEPESTANASASGRPVPMNGSDEEQEQEEKEVEAHNAKDLEDEFEDPYAGKWCGGFGNHTKAKGYNILGTARGPIAMSNIFLSTALIYLASEEVGCVEETEDGGMQVVENCEERVFGAFRPSALITNIAVISGLMSACLMPLVGAIIDYTPRRWSIGVTSAILITLIQIVQIGTVSSTWFPMAILQAITGFFYQVQMCSTFAYMPEIKREVSTLTMTRFSSTWTMVQFGSQALFLLVIVGISMAFSFNDVITAQVSQGINSVNIIIAFTVAWRMMPKVPARHTLEPGQWLLLQGFKQNWRTAKRIQKHYKRSIRWYLLGILFAEPGANAFTVVSVVFLSDKLGLSGTELGIFFLVVLVCMVPGGLVSQAITRCTNPSISFRFSMMFLFVLGIIGALTLTKDNVKPIGYVWALFVGLGLGSFYPSEKLYLSMIVPKGIEAELSGFYVYCSQLLGWLPPLMFTLLVEANVDQKYGLICTVCFFLVAVAMISMSPSFDKVLEEVHQNDFDLDVEDSDDTNNNPNNKRTVGTKNGSSSMDSNSVE</sequence>